<dbReference type="InterPro" id="IPR034904">
    <property type="entry name" value="FSCA_dom_sf"/>
</dbReference>
<evidence type="ECO:0000259" key="1">
    <source>
        <dbReference type="Pfam" id="PF01883"/>
    </source>
</evidence>
<dbReference type="InterPro" id="IPR056572">
    <property type="entry name" value="Zn_ribbon_PaaD"/>
</dbReference>
<dbReference type="Pfam" id="PF23451">
    <property type="entry name" value="Zn_ribbon_PaaD"/>
    <property type="match status" value="1"/>
</dbReference>
<evidence type="ECO:0000259" key="2">
    <source>
        <dbReference type="Pfam" id="PF23451"/>
    </source>
</evidence>
<organism evidence="3 4">
    <name type="scientific">Dictyobacter kobayashii</name>
    <dbReference type="NCBI Taxonomy" id="2014872"/>
    <lineage>
        <taxon>Bacteria</taxon>
        <taxon>Bacillati</taxon>
        <taxon>Chloroflexota</taxon>
        <taxon>Ktedonobacteria</taxon>
        <taxon>Ktedonobacterales</taxon>
        <taxon>Dictyobacteraceae</taxon>
        <taxon>Dictyobacter</taxon>
    </lineage>
</organism>
<dbReference type="InterPro" id="IPR002744">
    <property type="entry name" value="MIP18-like"/>
</dbReference>
<reference evidence="4" key="1">
    <citation type="submission" date="2018-12" db="EMBL/GenBank/DDBJ databases">
        <title>Tengunoibacter tsumagoiensis gen. nov., sp. nov., Dictyobacter kobayashii sp. nov., D. alpinus sp. nov., and D. joshuensis sp. nov. and description of Dictyobacteraceae fam. nov. within the order Ktedonobacterales isolated from Tengu-no-mugimeshi.</title>
        <authorList>
            <person name="Wang C.M."/>
            <person name="Zheng Y."/>
            <person name="Sakai Y."/>
            <person name="Toyoda A."/>
            <person name="Minakuchi Y."/>
            <person name="Abe K."/>
            <person name="Yokota A."/>
            <person name="Yabe S."/>
        </authorList>
    </citation>
    <scope>NUCLEOTIDE SEQUENCE [LARGE SCALE GENOMIC DNA]</scope>
    <source>
        <strain evidence="4">Uno11</strain>
    </source>
</reference>
<dbReference type="PANTHER" id="PTHR42831">
    <property type="entry name" value="FE-S PROTEIN MATURATION AUXILIARY FACTOR YITW"/>
    <property type="match status" value="1"/>
</dbReference>
<dbReference type="OrthoDB" id="3684942at2"/>
<sequence>MSEIIAQSSSDSLNEQQVWEALQHVPDPELPAISVVDMGIIRQIEIDAAHSSIRIVITPTFAGCPALSQIREQIKQCLLAFVSDVEVVVSMQQPWTSDMLSEGARQKLKGVGIAPPPHVGRGPLLPMLTQQALTCPYCGSQQTALENPFGPTPCRAIAYCTHCHQPFEQFKPI</sequence>
<dbReference type="SUPFAM" id="SSF117916">
    <property type="entry name" value="Fe-S cluster assembly (FSCA) domain-like"/>
    <property type="match status" value="1"/>
</dbReference>
<accession>A0A402AMW0</accession>
<comment type="caution">
    <text evidence="3">The sequence shown here is derived from an EMBL/GenBank/DDBJ whole genome shotgun (WGS) entry which is preliminary data.</text>
</comment>
<dbReference type="PANTHER" id="PTHR42831:SF3">
    <property type="entry name" value="1,2-PHENYLACETYL-COA EPOXIDASE, SUBUNIT D-RELATED"/>
    <property type="match status" value="1"/>
</dbReference>
<dbReference type="InterPro" id="IPR011883">
    <property type="entry name" value="PaaD-like"/>
</dbReference>
<dbReference type="InterPro" id="IPR052339">
    <property type="entry name" value="Fe-S_Maturation_MIP18"/>
</dbReference>
<evidence type="ECO:0000313" key="3">
    <source>
        <dbReference type="EMBL" id="GCE20528.1"/>
    </source>
</evidence>
<name>A0A402AMW0_9CHLR</name>
<dbReference type="NCBIfam" id="TIGR02159">
    <property type="entry name" value="PA_CoA_Oxy4"/>
    <property type="match status" value="1"/>
</dbReference>
<dbReference type="EMBL" id="BIFS01000001">
    <property type="protein sequence ID" value="GCE20528.1"/>
    <property type="molecule type" value="Genomic_DNA"/>
</dbReference>
<dbReference type="AlphaFoldDB" id="A0A402AMW0"/>
<dbReference type="Proteomes" id="UP000287188">
    <property type="component" value="Unassembled WGS sequence"/>
</dbReference>
<dbReference type="Gene3D" id="3.30.300.130">
    <property type="entry name" value="Fe-S cluster assembly (FSCA)"/>
    <property type="match status" value="1"/>
</dbReference>
<feature type="domain" description="MIP18 family-like" evidence="1">
    <location>
        <begin position="15"/>
        <end position="87"/>
    </location>
</feature>
<protein>
    <submittedName>
        <fullName evidence="3">Phenylacetate-CoA oxygenase subunit PaaJ</fullName>
    </submittedName>
</protein>
<proteinExistence type="predicted"/>
<dbReference type="RefSeq" id="WP_126552196.1">
    <property type="nucleotide sequence ID" value="NZ_BIFS01000001.1"/>
</dbReference>
<feature type="domain" description="PaaD zinc beta ribbon" evidence="2">
    <location>
        <begin position="130"/>
        <end position="171"/>
    </location>
</feature>
<evidence type="ECO:0000313" key="4">
    <source>
        <dbReference type="Proteomes" id="UP000287188"/>
    </source>
</evidence>
<keyword evidence="4" id="KW-1185">Reference proteome</keyword>
<dbReference type="Pfam" id="PF01883">
    <property type="entry name" value="FeS_assembly_P"/>
    <property type="match status" value="1"/>
</dbReference>
<gene>
    <name evidence="3" type="ORF">KDK_43280</name>
</gene>